<reference evidence="2" key="1">
    <citation type="journal article" date="2017" name="Nat. Ecol. Evol.">
        <title>Genome expansion and lineage-specific genetic innovations in the forest pathogenic fungi Armillaria.</title>
        <authorList>
            <person name="Sipos G."/>
            <person name="Prasanna A.N."/>
            <person name="Walter M.C."/>
            <person name="O'Connor E."/>
            <person name="Balint B."/>
            <person name="Krizsan K."/>
            <person name="Kiss B."/>
            <person name="Hess J."/>
            <person name="Varga T."/>
            <person name="Slot J."/>
            <person name="Riley R."/>
            <person name="Boka B."/>
            <person name="Rigling D."/>
            <person name="Barry K."/>
            <person name="Lee J."/>
            <person name="Mihaltcheva S."/>
            <person name="LaButti K."/>
            <person name="Lipzen A."/>
            <person name="Waldron R."/>
            <person name="Moloney N.M."/>
            <person name="Sperisen C."/>
            <person name="Kredics L."/>
            <person name="Vagvoelgyi C."/>
            <person name="Patrignani A."/>
            <person name="Fitzpatrick D."/>
            <person name="Nagy I."/>
            <person name="Doyle S."/>
            <person name="Anderson J.B."/>
            <person name="Grigoriev I.V."/>
            <person name="Gueldener U."/>
            <person name="Muensterkoetter M."/>
            <person name="Nagy L.G."/>
        </authorList>
    </citation>
    <scope>NUCLEOTIDE SEQUENCE [LARGE SCALE GENOMIC DNA]</scope>
    <source>
        <strain evidence="2">Ar21-2</strain>
    </source>
</reference>
<accession>A0A2H3F0Q5</accession>
<dbReference type="OrthoDB" id="2884438at2759"/>
<dbReference type="Proteomes" id="UP000217790">
    <property type="component" value="Unassembled WGS sequence"/>
</dbReference>
<keyword evidence="2" id="KW-1185">Reference proteome</keyword>
<gene>
    <name evidence="1" type="ORF">ARMGADRAFT_1022652</name>
</gene>
<organism evidence="1 2">
    <name type="scientific">Armillaria gallica</name>
    <name type="common">Bulbous honey fungus</name>
    <name type="synonym">Armillaria bulbosa</name>
    <dbReference type="NCBI Taxonomy" id="47427"/>
    <lineage>
        <taxon>Eukaryota</taxon>
        <taxon>Fungi</taxon>
        <taxon>Dikarya</taxon>
        <taxon>Basidiomycota</taxon>
        <taxon>Agaricomycotina</taxon>
        <taxon>Agaricomycetes</taxon>
        <taxon>Agaricomycetidae</taxon>
        <taxon>Agaricales</taxon>
        <taxon>Marasmiineae</taxon>
        <taxon>Physalacriaceae</taxon>
        <taxon>Armillaria</taxon>
    </lineage>
</organism>
<protein>
    <submittedName>
        <fullName evidence="1">Uncharacterized protein</fullName>
    </submittedName>
</protein>
<evidence type="ECO:0000313" key="2">
    <source>
        <dbReference type="Proteomes" id="UP000217790"/>
    </source>
</evidence>
<dbReference type="InParanoid" id="A0A2H3F0Q5"/>
<name>A0A2H3F0Q5_ARMGA</name>
<evidence type="ECO:0000313" key="1">
    <source>
        <dbReference type="EMBL" id="PBL04177.1"/>
    </source>
</evidence>
<sequence length="543" mass="62284">MDGSDQGIPKSDGCPLPDIKWHIITKESVTLKDTKFIPAQGSVKLLSMPSHEASKEDMNTKLNVAWLQHRDSVANVMKFELHMQKTILHRKRRLSQLEVKNVHKKLCSEDKDVRNSALHRKRCLSQSKVESVRKKIRGEDNDTGWRSSQCLEGLIWSNNSCAYDALLSILYNTWNQDVAFWTAGFERFNGEWLKPLSDLFSQHQGGEISLEEARDKLRQSLARRYPARLRFREFTYMSDLLDCLFTMEDTVRTTVLECPEGHNIVNTGLNNNSAVLTGSQSDQYISISEWLCEQWDARDIRWRRCRTCNNNLRCQHIWLKAPEMLAFTSMNSRLKIIDKYLVVMVKGVQKTYMLAGTIYHGQGHFTARVIVDREYWFHDGMTTVRLNAVWTTDSNTHKSKKVHYNHLLVATRQDTFSYTWLVSIILVATASVIPDSFSRKRHWKGENNSKSLRSESMIFEAGWKLVTLVEIMFRSRNKKSVSEKNGPRGLTERGAHGFNSSDIYASLLQGSKIHRAAVSSTVVCGIESIRLLEAFNGDAHEGS</sequence>
<dbReference type="AlphaFoldDB" id="A0A2H3F0Q5"/>
<proteinExistence type="predicted"/>
<dbReference type="EMBL" id="KZ293644">
    <property type="protein sequence ID" value="PBL04177.1"/>
    <property type="molecule type" value="Genomic_DNA"/>
</dbReference>